<proteinExistence type="predicted"/>
<dbReference type="PROSITE" id="PS00028">
    <property type="entry name" value="ZINC_FINGER_C2H2_1"/>
    <property type="match status" value="2"/>
</dbReference>
<evidence type="ECO:0000313" key="3">
    <source>
        <dbReference type="EMBL" id="JAT17229.1"/>
    </source>
</evidence>
<dbReference type="EMBL" id="GEBQ01022748">
    <property type="protein sequence ID" value="JAT17229.1"/>
    <property type="molecule type" value="Transcribed_RNA"/>
</dbReference>
<feature type="non-terminal residue" evidence="3">
    <location>
        <position position="272"/>
    </location>
</feature>
<reference evidence="3" key="1">
    <citation type="submission" date="2015-11" db="EMBL/GenBank/DDBJ databases">
        <title>De novo transcriptome assembly of four potential Pierce s Disease insect vectors from Arizona vineyards.</title>
        <authorList>
            <person name="Tassone E.E."/>
        </authorList>
    </citation>
    <scope>NUCLEOTIDE SEQUENCE</scope>
</reference>
<organism evidence="3">
    <name type="scientific">Graphocephala atropunctata</name>
    <dbReference type="NCBI Taxonomy" id="36148"/>
    <lineage>
        <taxon>Eukaryota</taxon>
        <taxon>Metazoa</taxon>
        <taxon>Ecdysozoa</taxon>
        <taxon>Arthropoda</taxon>
        <taxon>Hexapoda</taxon>
        <taxon>Insecta</taxon>
        <taxon>Pterygota</taxon>
        <taxon>Neoptera</taxon>
        <taxon>Paraneoptera</taxon>
        <taxon>Hemiptera</taxon>
        <taxon>Auchenorrhyncha</taxon>
        <taxon>Membracoidea</taxon>
        <taxon>Cicadellidae</taxon>
        <taxon>Cicadellinae</taxon>
        <taxon>Cicadellini</taxon>
        <taxon>Graphocephala</taxon>
    </lineage>
</organism>
<dbReference type="PANTHER" id="PTHR33936">
    <property type="entry name" value="PROTEIN CBG17840"/>
    <property type="match status" value="1"/>
</dbReference>
<feature type="domain" description="C2H2-type" evidence="2">
    <location>
        <begin position="5"/>
        <end position="28"/>
    </location>
</feature>
<dbReference type="SMART" id="SM00355">
    <property type="entry name" value="ZnF_C2H2"/>
    <property type="match status" value="2"/>
</dbReference>
<sequence>MPSSFTCRFCDKHFNRNFSLKRHVKNVHYISLKKDVKGNFCCPLCQNSFTKQGDFFKHCSDKHNISVSSEQITFENEENFETWKKTIENKTKTCFVRNTSVRKTVKSPVCKSAHFQCNRSGYFRPKPDDSARKREIKVQGSCKINGYCPCEIKVRYLVDGKVMVSYCSTHIGHKTDLAHVPLTREERERVASEVANQIPFDAIQENVRSSLSGQELERIQLLTKQDLYNIETEFGLKRKSVRHSNDAVSVDAWVEEENLLPRSCVLMYKPQN</sequence>
<accession>A0A1B6L0I0</accession>
<dbReference type="InterPro" id="IPR052797">
    <property type="entry name" value="RegFact_GeneExpr_CellDeath"/>
</dbReference>
<evidence type="ECO:0000259" key="2">
    <source>
        <dbReference type="PROSITE" id="PS50157"/>
    </source>
</evidence>
<evidence type="ECO:0000256" key="1">
    <source>
        <dbReference type="PROSITE-ProRule" id="PRU00042"/>
    </source>
</evidence>
<dbReference type="AlphaFoldDB" id="A0A1B6L0I0"/>
<dbReference type="Gene3D" id="3.30.160.60">
    <property type="entry name" value="Classic Zinc Finger"/>
    <property type="match status" value="1"/>
</dbReference>
<protein>
    <recommendedName>
        <fullName evidence="2">C2H2-type domain-containing protein</fullName>
    </recommendedName>
</protein>
<dbReference type="PANTHER" id="PTHR33936:SF24">
    <property type="entry name" value="C2H2-TYPE DOMAIN-CONTAINING PROTEIN"/>
    <property type="match status" value="1"/>
</dbReference>
<keyword evidence="1" id="KW-0479">Metal-binding</keyword>
<dbReference type="InterPro" id="IPR013087">
    <property type="entry name" value="Znf_C2H2_type"/>
</dbReference>
<dbReference type="GO" id="GO:0008270">
    <property type="term" value="F:zinc ion binding"/>
    <property type="evidence" value="ECO:0007669"/>
    <property type="project" value="UniProtKB-KW"/>
</dbReference>
<name>A0A1B6L0I0_9HEMI</name>
<keyword evidence="1" id="KW-0863">Zinc-finger</keyword>
<dbReference type="PROSITE" id="PS50157">
    <property type="entry name" value="ZINC_FINGER_C2H2_2"/>
    <property type="match status" value="1"/>
</dbReference>
<keyword evidence="1" id="KW-0862">Zinc</keyword>
<gene>
    <name evidence="3" type="ORF">g.48727</name>
</gene>